<dbReference type="EMBL" id="GGEC01074208">
    <property type="protein sequence ID" value="MBX54692.1"/>
    <property type="molecule type" value="Transcribed_RNA"/>
</dbReference>
<name>A0A2P2PJ28_RHIMU</name>
<reference evidence="1" key="1">
    <citation type="submission" date="2018-02" db="EMBL/GenBank/DDBJ databases">
        <title>Rhizophora mucronata_Transcriptome.</title>
        <authorList>
            <person name="Meera S.P."/>
            <person name="Sreeshan A."/>
            <person name="Augustine A."/>
        </authorList>
    </citation>
    <scope>NUCLEOTIDE SEQUENCE</scope>
    <source>
        <tissue evidence="1">Leaf</tissue>
    </source>
</reference>
<protein>
    <submittedName>
        <fullName evidence="1">Uncharacterized protein</fullName>
    </submittedName>
</protein>
<sequence length="41" mass="4902">MMLYVVAGQQFICLFRMNMFNSSVLCTFFYALVKNMLPYYC</sequence>
<accession>A0A2P2PJ28</accession>
<proteinExistence type="predicted"/>
<organism evidence="1">
    <name type="scientific">Rhizophora mucronata</name>
    <name type="common">Asiatic mangrove</name>
    <dbReference type="NCBI Taxonomy" id="61149"/>
    <lineage>
        <taxon>Eukaryota</taxon>
        <taxon>Viridiplantae</taxon>
        <taxon>Streptophyta</taxon>
        <taxon>Embryophyta</taxon>
        <taxon>Tracheophyta</taxon>
        <taxon>Spermatophyta</taxon>
        <taxon>Magnoliopsida</taxon>
        <taxon>eudicotyledons</taxon>
        <taxon>Gunneridae</taxon>
        <taxon>Pentapetalae</taxon>
        <taxon>rosids</taxon>
        <taxon>fabids</taxon>
        <taxon>Malpighiales</taxon>
        <taxon>Rhizophoraceae</taxon>
        <taxon>Rhizophora</taxon>
    </lineage>
</organism>
<dbReference type="AlphaFoldDB" id="A0A2P2PJ28"/>
<evidence type="ECO:0000313" key="1">
    <source>
        <dbReference type="EMBL" id="MBX54692.1"/>
    </source>
</evidence>